<feature type="transmembrane region" description="Helical" evidence="13">
    <location>
        <begin position="69"/>
        <end position="90"/>
    </location>
</feature>
<dbReference type="PANTHER" id="PTHR30531">
    <property type="entry name" value="FLAGELLAR BIOSYNTHETIC PROTEIN FLHB"/>
    <property type="match status" value="1"/>
</dbReference>
<dbReference type="AlphaFoldDB" id="A0AAJ1MPY2"/>
<evidence type="ECO:0000256" key="7">
    <source>
        <dbReference type="ARBA" id="ARBA00022795"/>
    </source>
</evidence>
<evidence type="ECO:0000256" key="11">
    <source>
        <dbReference type="ARBA" id="ARBA00023225"/>
    </source>
</evidence>
<evidence type="ECO:0000256" key="10">
    <source>
        <dbReference type="ARBA" id="ARBA00023136"/>
    </source>
</evidence>
<evidence type="ECO:0000256" key="5">
    <source>
        <dbReference type="ARBA" id="ARBA00022475"/>
    </source>
</evidence>
<evidence type="ECO:0000256" key="9">
    <source>
        <dbReference type="ARBA" id="ARBA00022989"/>
    </source>
</evidence>
<evidence type="ECO:0000256" key="1">
    <source>
        <dbReference type="ARBA" id="ARBA00004651"/>
    </source>
</evidence>
<name>A0AAJ1MPY2_9SPIO</name>
<proteinExistence type="inferred from homology"/>
<dbReference type="Pfam" id="PF01312">
    <property type="entry name" value="Bac_export_2"/>
    <property type="match status" value="1"/>
</dbReference>
<keyword evidence="8 13" id="KW-0653">Protein transport</keyword>
<keyword evidence="4 13" id="KW-0813">Transport</keyword>
<evidence type="ECO:0000256" key="4">
    <source>
        <dbReference type="ARBA" id="ARBA00022448"/>
    </source>
</evidence>
<feature type="transmembrane region" description="Helical" evidence="13">
    <location>
        <begin position="182"/>
        <end position="203"/>
    </location>
</feature>
<dbReference type="Gene3D" id="6.10.250.2080">
    <property type="match status" value="1"/>
</dbReference>
<dbReference type="InterPro" id="IPR029025">
    <property type="entry name" value="T3SS_substrate_exporter_C"/>
</dbReference>
<feature type="transmembrane region" description="Helical" evidence="13">
    <location>
        <begin position="223"/>
        <end position="244"/>
    </location>
</feature>
<keyword evidence="5 13" id="KW-1003">Cell membrane</keyword>
<dbReference type="InterPro" id="IPR006136">
    <property type="entry name" value="FlhB"/>
</dbReference>
<comment type="function">
    <text evidence="12 13">Required for formation of the rod structure in the basal body of the flagellar apparatus. Together with FliI and FliH, may constitute the export apparatus of flagellin.</text>
</comment>
<keyword evidence="10 13" id="KW-0472">Membrane</keyword>
<dbReference type="GO" id="GO:0044780">
    <property type="term" value="P:bacterial-type flagellum assembly"/>
    <property type="evidence" value="ECO:0007669"/>
    <property type="project" value="InterPro"/>
</dbReference>
<evidence type="ECO:0000313" key="14">
    <source>
        <dbReference type="EMBL" id="MDC7228589.1"/>
    </source>
</evidence>
<comment type="caution">
    <text evidence="14">The sequence shown here is derived from an EMBL/GenBank/DDBJ whole genome shotgun (WGS) entry which is preliminary data.</text>
</comment>
<comment type="subcellular location">
    <subcellularLocation>
        <location evidence="1">Cell membrane</location>
        <topology evidence="1">Multi-pass membrane protein</topology>
    </subcellularLocation>
</comment>
<evidence type="ECO:0000256" key="8">
    <source>
        <dbReference type="ARBA" id="ARBA00022927"/>
    </source>
</evidence>
<keyword evidence="6 13" id="KW-0812">Transmembrane</keyword>
<reference evidence="14 15" key="1">
    <citation type="submission" date="2022-12" db="EMBL/GenBank/DDBJ databases">
        <title>Metagenome assembled genome from gulf of manar.</title>
        <authorList>
            <person name="Kohli P."/>
            <person name="Pk S."/>
            <person name="Venkata Ramana C."/>
            <person name="Sasikala C."/>
        </authorList>
    </citation>
    <scope>NUCLEOTIDE SEQUENCE [LARGE SCALE GENOMIC DNA]</scope>
    <source>
        <strain evidence="14">JB008</strain>
    </source>
</reference>
<evidence type="ECO:0000256" key="6">
    <source>
        <dbReference type="ARBA" id="ARBA00022692"/>
    </source>
</evidence>
<dbReference type="GO" id="GO:0009306">
    <property type="term" value="P:protein secretion"/>
    <property type="evidence" value="ECO:0007669"/>
    <property type="project" value="InterPro"/>
</dbReference>
<accession>A0AAJ1MPY2</accession>
<sequence length="395" mass="44808">MKCLSDDLRRPVCSYSLKNEYAQRFFSDESIAIDLQWFAPEDEGRTEDPTEYKLRKAREEGKVAKSADLTSAIVLIFCITALAAFGSSMVEGMRDMMVFFFSNATKLDPVDSPEAGVMALSYFVRIALPIASVAFVAAFAGNVFQVGVKFSTKPITPDPSKIIPRFGKWFQRSFMSAEAGFNLMKSIVKVLIIGGIAFLNIRLEFDRIVGFIQLTFLEAFSTLSGIAFRIMLEAAIAMLIFAIADYRFQKKQHIDSLKMSKQEVKEERKMTEGDPLIKSRLRERMREIMTRDMIRKIPEADVVITNPTHFAVVMQWDREKMQAPMVTAKGQDNMAFRIRGIATENNVPIMENKPLARALYAEVEIGDYIPEQYYQAMAVILAEVYRMRGETMEAV</sequence>
<protein>
    <recommendedName>
        <fullName evidence="3 13">Flagellar biosynthetic protein FlhB</fullName>
    </recommendedName>
</protein>
<dbReference type="Proteomes" id="UP001221217">
    <property type="component" value="Unassembled WGS sequence"/>
</dbReference>
<evidence type="ECO:0000313" key="15">
    <source>
        <dbReference type="Proteomes" id="UP001221217"/>
    </source>
</evidence>
<dbReference type="Gene3D" id="3.40.1690.10">
    <property type="entry name" value="secretion proteins EscU"/>
    <property type="match status" value="1"/>
</dbReference>
<evidence type="ECO:0000256" key="12">
    <source>
        <dbReference type="ARBA" id="ARBA00025078"/>
    </source>
</evidence>
<dbReference type="PRINTS" id="PR00950">
    <property type="entry name" value="TYPE3IMSPROT"/>
</dbReference>
<evidence type="ECO:0000256" key="3">
    <source>
        <dbReference type="ARBA" id="ARBA00021622"/>
    </source>
</evidence>
<dbReference type="FunFam" id="3.40.1690.10:FF:000001">
    <property type="entry name" value="Flagellar biosynthetic protein FlhB"/>
    <property type="match status" value="1"/>
</dbReference>
<dbReference type="PANTHER" id="PTHR30531:SF12">
    <property type="entry name" value="FLAGELLAR BIOSYNTHETIC PROTEIN FLHB"/>
    <property type="match status" value="1"/>
</dbReference>
<dbReference type="GO" id="GO:0005886">
    <property type="term" value="C:plasma membrane"/>
    <property type="evidence" value="ECO:0007669"/>
    <property type="project" value="UniProtKB-SubCell"/>
</dbReference>
<keyword evidence="14" id="KW-0969">Cilium</keyword>
<dbReference type="InterPro" id="IPR006135">
    <property type="entry name" value="T3SS_substrate_exporter"/>
</dbReference>
<evidence type="ECO:0000256" key="13">
    <source>
        <dbReference type="RuleBase" id="RU364091"/>
    </source>
</evidence>
<feature type="transmembrane region" description="Helical" evidence="13">
    <location>
        <begin position="122"/>
        <end position="144"/>
    </location>
</feature>
<keyword evidence="14" id="KW-0282">Flagellum</keyword>
<keyword evidence="11 13" id="KW-1006">Bacterial flagellum protein export</keyword>
<keyword evidence="9 13" id="KW-1133">Transmembrane helix</keyword>
<dbReference type="NCBIfam" id="TIGR00328">
    <property type="entry name" value="flhB"/>
    <property type="match status" value="1"/>
</dbReference>
<organism evidence="14 15">
    <name type="scientific">Candidatus Thalassospirochaeta sargassi</name>
    <dbReference type="NCBI Taxonomy" id="3119039"/>
    <lineage>
        <taxon>Bacteria</taxon>
        <taxon>Pseudomonadati</taxon>
        <taxon>Spirochaetota</taxon>
        <taxon>Spirochaetia</taxon>
        <taxon>Spirochaetales</taxon>
        <taxon>Spirochaetaceae</taxon>
        <taxon>Candidatus Thalassospirochaeta</taxon>
    </lineage>
</organism>
<dbReference type="SUPFAM" id="SSF160544">
    <property type="entry name" value="EscU C-terminal domain-like"/>
    <property type="match status" value="1"/>
</dbReference>
<keyword evidence="14" id="KW-0966">Cell projection</keyword>
<keyword evidence="7 13" id="KW-1005">Bacterial flagellum biogenesis</keyword>
<comment type="similarity">
    <text evidence="2 13">Belongs to the type III secretion exporter family.</text>
</comment>
<evidence type="ECO:0000256" key="2">
    <source>
        <dbReference type="ARBA" id="ARBA00010690"/>
    </source>
</evidence>
<gene>
    <name evidence="13 14" type="primary">flhB</name>
    <name evidence="14" type="ORF">PQJ61_17640</name>
</gene>
<dbReference type="EMBL" id="JAQQAL010000051">
    <property type="protein sequence ID" value="MDC7228589.1"/>
    <property type="molecule type" value="Genomic_DNA"/>
</dbReference>